<organism evidence="2 3">
    <name type="scientific">Glycomyces tritici</name>
    <dbReference type="NCBI Taxonomy" id="2665176"/>
    <lineage>
        <taxon>Bacteria</taxon>
        <taxon>Bacillati</taxon>
        <taxon>Actinomycetota</taxon>
        <taxon>Actinomycetes</taxon>
        <taxon>Glycomycetales</taxon>
        <taxon>Glycomycetaceae</taxon>
        <taxon>Glycomyces</taxon>
    </lineage>
</organism>
<dbReference type="RefSeq" id="WP_289955790.1">
    <property type="nucleotide sequence ID" value="NZ_JAUEMJ010000002.1"/>
</dbReference>
<sequence>MAGILEDRLASVEVRYRRDGGEVVDTTMDLARIDALAGSMPVREFRWYKGRKHYSGWYWSSTTGGMVAYESLLELARILLADFDPDVCGIAAQPFQMAERTESKSRSHVPDLLLLHRDRTATVVDVKPAHRLDDPVVTTVFEWTGSLVRMRGWRFEVWSGVDPVQLENIRFLAGYRRPSVVDAALLEPVAEIAAKQDTICGVEIAARSLGPAGLVRPALLHLIWRGVVAADLSDPLSLETSIWLAER</sequence>
<evidence type="ECO:0000259" key="1">
    <source>
        <dbReference type="Pfam" id="PF08722"/>
    </source>
</evidence>
<keyword evidence="3" id="KW-1185">Reference proteome</keyword>
<accession>A0ABT7YKQ4</accession>
<reference evidence="2" key="1">
    <citation type="submission" date="2023-06" db="EMBL/GenBank/DDBJ databases">
        <title>Gycomyces niveus sp.nov., a novel actinomycete isolated from soil in Shouguang.</title>
        <authorList>
            <person name="Yang X."/>
            <person name="Zhao J."/>
        </authorList>
    </citation>
    <scope>NUCLEOTIDE SEQUENCE</scope>
    <source>
        <strain evidence="2">NEAU C2</strain>
    </source>
</reference>
<dbReference type="InterPro" id="IPR014833">
    <property type="entry name" value="TnsA_N"/>
</dbReference>
<protein>
    <submittedName>
        <fullName evidence="2">TnsA-like heteromeric transposase endonuclease subunit</fullName>
    </submittedName>
</protein>
<feature type="domain" description="TnsA endonuclease N-terminal" evidence="1">
    <location>
        <begin position="84"/>
        <end position="157"/>
    </location>
</feature>
<dbReference type="Pfam" id="PF08722">
    <property type="entry name" value="Tn7_TnsA-like_N"/>
    <property type="match status" value="1"/>
</dbReference>
<dbReference type="InterPro" id="IPR048000">
    <property type="entry name" value="TnsA-like"/>
</dbReference>
<evidence type="ECO:0000313" key="3">
    <source>
        <dbReference type="Proteomes" id="UP001171902"/>
    </source>
</evidence>
<name>A0ABT7YKQ4_9ACTN</name>
<comment type="caution">
    <text evidence="2">The sequence shown here is derived from an EMBL/GenBank/DDBJ whole genome shotgun (WGS) entry which is preliminary data.</text>
</comment>
<dbReference type="Proteomes" id="UP001171902">
    <property type="component" value="Unassembled WGS sequence"/>
</dbReference>
<proteinExistence type="predicted"/>
<dbReference type="NCBIfam" id="NF033179">
    <property type="entry name" value="TnsA_like_Actin"/>
    <property type="match status" value="1"/>
</dbReference>
<evidence type="ECO:0000313" key="2">
    <source>
        <dbReference type="EMBL" id="MDN3239211.1"/>
    </source>
</evidence>
<gene>
    <name evidence="2" type="ORF">QWI33_05715</name>
</gene>
<dbReference type="EMBL" id="JAUEMJ010000002">
    <property type="protein sequence ID" value="MDN3239211.1"/>
    <property type="molecule type" value="Genomic_DNA"/>
</dbReference>